<dbReference type="InterPro" id="IPR035959">
    <property type="entry name" value="RutC-like_sf"/>
</dbReference>
<keyword evidence="3" id="KW-1185">Reference proteome</keyword>
<proteinExistence type="inferred from homology"/>
<evidence type="ECO:0000256" key="1">
    <source>
        <dbReference type="ARBA" id="ARBA00010552"/>
    </source>
</evidence>
<comment type="caution">
    <text evidence="2">The sequence shown here is derived from an EMBL/GenBank/DDBJ whole genome shotgun (WGS) entry which is preliminary data.</text>
</comment>
<organism evidence="2 3">
    <name type="scientific">Pleurostoma richardsiae</name>
    <dbReference type="NCBI Taxonomy" id="41990"/>
    <lineage>
        <taxon>Eukaryota</taxon>
        <taxon>Fungi</taxon>
        <taxon>Dikarya</taxon>
        <taxon>Ascomycota</taxon>
        <taxon>Pezizomycotina</taxon>
        <taxon>Sordariomycetes</taxon>
        <taxon>Sordariomycetidae</taxon>
        <taxon>Calosphaeriales</taxon>
        <taxon>Pleurostomataceae</taxon>
        <taxon>Pleurostoma</taxon>
    </lineage>
</organism>
<comment type="similarity">
    <text evidence="1">Belongs to the RutC family.</text>
</comment>
<dbReference type="AlphaFoldDB" id="A0AA38RU24"/>
<dbReference type="GO" id="GO:0005829">
    <property type="term" value="C:cytosol"/>
    <property type="evidence" value="ECO:0007669"/>
    <property type="project" value="TreeGrafter"/>
</dbReference>
<dbReference type="EMBL" id="JANBVO010000012">
    <property type="protein sequence ID" value="KAJ9148468.1"/>
    <property type="molecule type" value="Genomic_DNA"/>
</dbReference>
<dbReference type="FunFam" id="3.30.1330.40:FF:000001">
    <property type="entry name" value="L-PSP family endoribonuclease"/>
    <property type="match status" value="1"/>
</dbReference>
<dbReference type="NCBIfam" id="TIGR00004">
    <property type="entry name" value="Rid family detoxifying hydrolase"/>
    <property type="match status" value="1"/>
</dbReference>
<sequence length="135" mass="14779">MAPAAEGVFTDKAPKPLPQFSQAVKYNGMVYCSGNIGLDPKTWKAVEGTVTDRTRQALKNLAAVLEEAGSSLDNVVKMNVFITNMDDFAPMNAAYDEFFTKEPKPCRTCVAVHQLPFNTDVEIECTAFLTPKANL</sequence>
<dbReference type="Pfam" id="PF01042">
    <property type="entry name" value="Ribonuc_L-PSP"/>
    <property type="match status" value="1"/>
</dbReference>
<dbReference type="SUPFAM" id="SSF55298">
    <property type="entry name" value="YjgF-like"/>
    <property type="match status" value="1"/>
</dbReference>
<dbReference type="InterPro" id="IPR006056">
    <property type="entry name" value="RidA"/>
</dbReference>
<dbReference type="GO" id="GO:0019239">
    <property type="term" value="F:deaminase activity"/>
    <property type="evidence" value="ECO:0007669"/>
    <property type="project" value="TreeGrafter"/>
</dbReference>
<dbReference type="InterPro" id="IPR006175">
    <property type="entry name" value="YjgF/YER057c/UK114"/>
</dbReference>
<dbReference type="GO" id="GO:0005739">
    <property type="term" value="C:mitochondrion"/>
    <property type="evidence" value="ECO:0007669"/>
    <property type="project" value="UniProtKB-ARBA"/>
</dbReference>
<evidence type="ECO:0000313" key="3">
    <source>
        <dbReference type="Proteomes" id="UP001174694"/>
    </source>
</evidence>
<dbReference type="Proteomes" id="UP001174694">
    <property type="component" value="Unassembled WGS sequence"/>
</dbReference>
<dbReference type="CDD" id="cd00448">
    <property type="entry name" value="YjgF_YER057c_UK114_family"/>
    <property type="match status" value="1"/>
</dbReference>
<evidence type="ECO:0000313" key="2">
    <source>
        <dbReference type="EMBL" id="KAJ9148468.1"/>
    </source>
</evidence>
<dbReference type="PANTHER" id="PTHR11803:SF42">
    <property type="entry name" value="MMF1"/>
    <property type="match status" value="1"/>
</dbReference>
<gene>
    <name evidence="2" type="ORF">NKR23_g4866</name>
</gene>
<dbReference type="PANTHER" id="PTHR11803">
    <property type="entry name" value="2-IMINOBUTANOATE/2-IMINOPROPANOATE DEAMINASE RIDA"/>
    <property type="match status" value="1"/>
</dbReference>
<dbReference type="Gene3D" id="3.30.1330.40">
    <property type="entry name" value="RutC-like"/>
    <property type="match status" value="1"/>
</dbReference>
<protein>
    <submittedName>
        <fullName evidence="2">Uncharacterized protein</fullName>
    </submittedName>
</protein>
<accession>A0AA38RU24</accession>
<reference evidence="2" key="1">
    <citation type="submission" date="2022-07" db="EMBL/GenBank/DDBJ databases">
        <title>Fungi with potential for degradation of polypropylene.</title>
        <authorList>
            <person name="Gostincar C."/>
        </authorList>
    </citation>
    <scope>NUCLEOTIDE SEQUENCE</scope>
    <source>
        <strain evidence="2">EXF-13308</strain>
    </source>
</reference>
<name>A0AA38RU24_9PEZI</name>